<dbReference type="PANTHER" id="PTHR35149:SF1">
    <property type="entry name" value="DUF5655 DOMAIN-CONTAINING PROTEIN"/>
    <property type="match status" value="1"/>
</dbReference>
<protein>
    <recommendedName>
        <fullName evidence="1">GmrSD restriction endonucleases C-terminal domain-containing protein</fullName>
    </recommendedName>
</protein>
<dbReference type="Proteomes" id="UP000192847">
    <property type="component" value="Unassembled WGS sequence"/>
</dbReference>
<dbReference type="EMBL" id="MVIL01000248">
    <property type="protein sequence ID" value="ORB77179.1"/>
    <property type="molecule type" value="Genomic_DNA"/>
</dbReference>
<feature type="domain" description="GmrSD restriction endonucleases C-terminal" evidence="1">
    <location>
        <begin position="316"/>
        <end position="485"/>
    </location>
</feature>
<keyword evidence="3" id="KW-1185">Reference proteome</keyword>
<comment type="caution">
    <text evidence="2">The sequence shown here is derived from an EMBL/GenBank/DDBJ whole genome shotgun (WGS) entry which is preliminary data.</text>
</comment>
<proteinExistence type="predicted"/>
<evidence type="ECO:0000259" key="1">
    <source>
        <dbReference type="Pfam" id="PF07510"/>
    </source>
</evidence>
<dbReference type="InterPro" id="IPR011089">
    <property type="entry name" value="GmrSD_C"/>
</dbReference>
<feature type="non-terminal residue" evidence="2">
    <location>
        <position position="1"/>
    </location>
</feature>
<dbReference type="Pfam" id="PF07510">
    <property type="entry name" value="GmrSD_C"/>
    <property type="match status" value="1"/>
</dbReference>
<dbReference type="PANTHER" id="PTHR35149">
    <property type="entry name" value="SLL5132 PROTEIN"/>
    <property type="match status" value="1"/>
</dbReference>
<reference evidence="2 3" key="1">
    <citation type="submission" date="2017-02" db="EMBL/GenBank/DDBJ databases">
        <title>The new phylogeny of genus Mycobacterium.</title>
        <authorList>
            <person name="Tortoli E."/>
            <person name="Trovato A."/>
            <person name="Cirillo D.M."/>
        </authorList>
    </citation>
    <scope>NUCLEOTIDE SEQUENCE [LARGE SCALE GENOMIC DNA]</scope>
    <source>
        <strain evidence="2 3">CCUG 56329</strain>
    </source>
</reference>
<evidence type="ECO:0000313" key="2">
    <source>
        <dbReference type="EMBL" id="ORB77179.1"/>
    </source>
</evidence>
<organism evidence="2 3">
    <name type="scientific">Mycobacterium timonense</name>
    <dbReference type="NCBI Taxonomy" id="701043"/>
    <lineage>
        <taxon>Bacteria</taxon>
        <taxon>Bacillati</taxon>
        <taxon>Actinomycetota</taxon>
        <taxon>Actinomycetes</taxon>
        <taxon>Mycobacteriales</taxon>
        <taxon>Mycobacteriaceae</taxon>
        <taxon>Mycobacterium</taxon>
        <taxon>Mycobacterium avium complex (MAC)</taxon>
    </lineage>
</organism>
<accession>A0ABX3TEH8</accession>
<dbReference type="RefSeq" id="WP_142277494.1">
    <property type="nucleotide sequence ID" value="NZ_MVIL01000248.1"/>
</dbReference>
<sequence>LGTLSDEPEAELIRLVMLAAYSLNRIALTVVQGKNEDYAFTIFESLNTTGEPLTAFETFLPRVVMAGGIQHYQGSQAHEHMTAVQAYLSRFDVGDKLQNATRDLLVTFALAETGKKLSKRLSDQRVYMKDTFDRHKDIEVERNAYLRHLSDTATFVGSTWDSAGSPQLVGLESTAMTDTIKLCLAFLKALNHTIAIAPLARFYSAAVQAAEGDERNKRAVEFESAIKAITAFTVFWRATRRGTGSIDSQYRAVMAGDTLTHVGPLARERAIPDRSNPQPTVDVSGLKAELAARLTDEQHGGVPNLASFIASAAALPLYTISQPLARFLLLAAYHDTTEDPENPGLIKPGKVGVAACFTSEGWFDEGHYTIEHIAPRQATGGWSPDFYVDKEVVHRIGNLVLAPANANSSLSSRPWTEKKVLYAALGATTADEAKSILVGSGLTFNQTTEELAQMSHYLPHLQALGQREQEWDPDFMERRAEVLLRLAYMRLKDWLGLTWSESVDDRVYRHVEEPDDIDIDIDTDDVGSVG</sequence>
<gene>
    <name evidence="2" type="ORF">BST46_25990</name>
</gene>
<evidence type="ECO:0000313" key="3">
    <source>
        <dbReference type="Proteomes" id="UP000192847"/>
    </source>
</evidence>
<name>A0ABX3TEH8_9MYCO</name>